<dbReference type="GO" id="GO:0004674">
    <property type="term" value="F:protein serine/threonine kinase activity"/>
    <property type="evidence" value="ECO:0007669"/>
    <property type="project" value="UniProtKB-KW"/>
</dbReference>
<dbReference type="PANTHER" id="PTHR35526:SF3">
    <property type="entry name" value="ANTI-SIGMA-F FACTOR RSBW"/>
    <property type="match status" value="1"/>
</dbReference>
<dbReference type="InterPro" id="IPR003594">
    <property type="entry name" value="HATPase_dom"/>
</dbReference>
<feature type="domain" description="Histidine kinase/HSP90-like ATPase" evidence="2">
    <location>
        <begin position="21"/>
        <end position="143"/>
    </location>
</feature>
<dbReference type="Proteomes" id="UP000251891">
    <property type="component" value="Unassembled WGS sequence"/>
</dbReference>
<proteinExistence type="predicted"/>
<dbReference type="Pfam" id="PF13581">
    <property type="entry name" value="HATPase_c_2"/>
    <property type="match status" value="1"/>
</dbReference>
<evidence type="ECO:0000313" key="4">
    <source>
        <dbReference type="Proteomes" id="UP000251891"/>
    </source>
</evidence>
<evidence type="ECO:0000259" key="2">
    <source>
        <dbReference type="Pfam" id="PF13581"/>
    </source>
</evidence>
<dbReference type="OrthoDB" id="3534907at2"/>
<keyword evidence="3" id="KW-0547">Nucleotide-binding</keyword>
<keyword evidence="1" id="KW-0808">Transferase</keyword>
<evidence type="ECO:0000256" key="1">
    <source>
        <dbReference type="ARBA" id="ARBA00022527"/>
    </source>
</evidence>
<dbReference type="SUPFAM" id="SSF55874">
    <property type="entry name" value="ATPase domain of HSP90 chaperone/DNA topoisomerase II/histidine kinase"/>
    <property type="match status" value="1"/>
</dbReference>
<dbReference type="RefSeq" id="WP_111870686.1">
    <property type="nucleotide sequence ID" value="NZ_QLYX01000014.1"/>
</dbReference>
<dbReference type="GO" id="GO:0005524">
    <property type="term" value="F:ATP binding"/>
    <property type="evidence" value="ECO:0007669"/>
    <property type="project" value="UniProtKB-KW"/>
</dbReference>
<dbReference type="InterPro" id="IPR050267">
    <property type="entry name" value="Anti-sigma-factor_SerPK"/>
</dbReference>
<name>A0A365GZD0_9ACTN</name>
<keyword evidence="3" id="KW-0067">ATP-binding</keyword>
<dbReference type="EMBL" id="QLYX01000014">
    <property type="protein sequence ID" value="RAY12195.1"/>
    <property type="molecule type" value="Genomic_DNA"/>
</dbReference>
<keyword evidence="1" id="KW-0723">Serine/threonine-protein kinase</keyword>
<comment type="caution">
    <text evidence="3">The sequence shown here is derived from an EMBL/GenBank/DDBJ whole genome shotgun (WGS) entry which is preliminary data.</text>
</comment>
<gene>
    <name evidence="3" type="ORF">DPM19_26085</name>
</gene>
<keyword evidence="1" id="KW-0418">Kinase</keyword>
<dbReference type="InterPro" id="IPR036890">
    <property type="entry name" value="HATPase_C_sf"/>
</dbReference>
<reference evidence="3 4" key="1">
    <citation type="submission" date="2018-06" db="EMBL/GenBank/DDBJ databases">
        <title>Actinomadura craniellae sp. nov. isolated from marine sponge Craniella sp.</title>
        <authorList>
            <person name="Li L."/>
            <person name="Xu Q.H."/>
            <person name="Lin H.W."/>
            <person name="Lu Y.H."/>
        </authorList>
    </citation>
    <scope>NUCLEOTIDE SEQUENCE [LARGE SCALE GENOMIC DNA]</scope>
    <source>
        <strain evidence="3 4">LHW63021</strain>
    </source>
</reference>
<organism evidence="3 4">
    <name type="scientific">Actinomadura craniellae</name>
    <dbReference type="NCBI Taxonomy" id="2231787"/>
    <lineage>
        <taxon>Bacteria</taxon>
        <taxon>Bacillati</taxon>
        <taxon>Actinomycetota</taxon>
        <taxon>Actinomycetes</taxon>
        <taxon>Streptosporangiales</taxon>
        <taxon>Thermomonosporaceae</taxon>
        <taxon>Actinomadura</taxon>
    </lineage>
</organism>
<sequence>MTQIRPAGTNRLERSLLAVPSSAGLIRDLTEVHLTKWDTPRPVLDDALLVISELAANAITAAPARLIGIRVDREAAGVLLAVWDPSTARPVRRSRPEPALAALDPDPARYDDNGGHGLVIVTALACQYGCEPGDPTGKWVWARLRA</sequence>
<dbReference type="PANTHER" id="PTHR35526">
    <property type="entry name" value="ANTI-SIGMA-F FACTOR RSBW-RELATED"/>
    <property type="match status" value="1"/>
</dbReference>
<accession>A0A365GZD0</accession>
<dbReference type="Gene3D" id="3.30.565.10">
    <property type="entry name" value="Histidine kinase-like ATPase, C-terminal domain"/>
    <property type="match status" value="1"/>
</dbReference>
<evidence type="ECO:0000313" key="3">
    <source>
        <dbReference type="EMBL" id="RAY12195.1"/>
    </source>
</evidence>
<keyword evidence="4" id="KW-1185">Reference proteome</keyword>
<dbReference type="AlphaFoldDB" id="A0A365GZD0"/>
<protein>
    <submittedName>
        <fullName evidence="3">ATP-binding protein</fullName>
    </submittedName>
</protein>